<evidence type="ECO:0000313" key="2">
    <source>
        <dbReference type="EMBL" id="QDQ14781.1"/>
    </source>
</evidence>
<dbReference type="CDD" id="cd02116">
    <property type="entry name" value="ACT"/>
    <property type="match status" value="1"/>
</dbReference>
<feature type="region of interest" description="Disordered" evidence="1">
    <location>
        <begin position="17"/>
        <end position="45"/>
    </location>
</feature>
<reference evidence="2 3" key="1">
    <citation type="journal article" date="2019" name="J. Ind. Microbiol. Biotechnol.">
        <title>The complete genomic sequence of Streptomyces spectabilis NRRL-2792 and identification of secondary metabolite biosynthetic gene clusters.</title>
        <authorList>
            <person name="Sinha A."/>
            <person name="Phillips-Salemka S."/>
            <person name="Niraula T.A."/>
            <person name="Short K.A."/>
            <person name="Niraula N.P."/>
        </authorList>
    </citation>
    <scope>NUCLEOTIDE SEQUENCE [LARGE SCALE GENOMIC DNA]</scope>
    <source>
        <strain evidence="2 3">NRRL 2792</strain>
    </source>
</reference>
<dbReference type="Proteomes" id="UP000316806">
    <property type="component" value="Chromosome"/>
</dbReference>
<organism evidence="2 3">
    <name type="scientific">Streptomyces spectabilis</name>
    <dbReference type="NCBI Taxonomy" id="68270"/>
    <lineage>
        <taxon>Bacteria</taxon>
        <taxon>Bacillati</taxon>
        <taxon>Actinomycetota</taxon>
        <taxon>Actinomycetes</taxon>
        <taxon>Kitasatosporales</taxon>
        <taxon>Streptomycetaceae</taxon>
        <taxon>Streptomyces</taxon>
    </lineage>
</organism>
<accession>A0A516RGK3</accession>
<gene>
    <name evidence="2" type="ORF">FH965_32990</name>
</gene>
<evidence type="ECO:0000256" key="1">
    <source>
        <dbReference type="SAM" id="MobiDB-lite"/>
    </source>
</evidence>
<dbReference type="RefSeq" id="WP_144321985.1">
    <property type="nucleotide sequence ID" value="NZ_CP040916.1"/>
</dbReference>
<protein>
    <recommendedName>
        <fullName evidence="4">ACT domain-containing protein</fullName>
    </recommendedName>
</protein>
<dbReference type="AlphaFoldDB" id="A0A516RGK3"/>
<sequence length="188" mass="19943">MNFTPYVDDIRHGFVFAADPGGEEGGTSGGKRRIGPDSPAPHAEDLAWHHRPSEDLAWQHRPSEDLAWEHHLSDDLAWQDLPSEQPPCAPEPAGIPLGLLCAALTGGYIRLQLSAPGDLDAAAALFDSAVPDHEVLALQVPSDGTVATLRSVLGVLDEAGIRITAITVHTPGLGDVASTFLDPEDRGR</sequence>
<evidence type="ECO:0008006" key="4">
    <source>
        <dbReference type="Google" id="ProtNLM"/>
    </source>
</evidence>
<proteinExistence type="predicted"/>
<name>A0A516RGK3_STRST</name>
<evidence type="ECO:0000313" key="3">
    <source>
        <dbReference type="Proteomes" id="UP000316806"/>
    </source>
</evidence>
<dbReference type="EMBL" id="CP040916">
    <property type="protein sequence ID" value="QDQ14781.1"/>
    <property type="molecule type" value="Genomic_DNA"/>
</dbReference>